<evidence type="ECO:0000313" key="3">
    <source>
        <dbReference type="EMBL" id="RKN49824.1"/>
    </source>
</evidence>
<dbReference type="Gene3D" id="2.40.260.10">
    <property type="entry name" value="Sortase"/>
    <property type="match status" value="1"/>
</dbReference>
<feature type="compositionally biased region" description="Pro residues" evidence="2">
    <location>
        <begin position="50"/>
        <end position="62"/>
    </location>
</feature>
<evidence type="ECO:0000256" key="2">
    <source>
        <dbReference type="SAM" id="MobiDB-lite"/>
    </source>
</evidence>
<name>A0A3A9ZPE3_9ACTN</name>
<dbReference type="RefSeq" id="WP_120783408.1">
    <property type="nucleotide sequence ID" value="NZ_JBHLUP010000005.1"/>
</dbReference>
<sequence length="210" mass="21702">MRRIRANAQPTALAVVTVALLATTGLGLVAAGLDAAPPRPPRPEAATPAPTSPPPDLPPLPASAPTLVRIPAIGVRAEVVPVGVDAAGVLEVPPTDRPEVAGWYRYGISPGETGNAVLVGHVDSPAGPAVFFDLGRLRPGQTIRVARADATVVTFTVDRVAVYAKDRFPGDEVYGPATVAGLRLVTCGGRFDERSGNYTDNVVVFATRTA</sequence>
<keyword evidence="4" id="KW-1185">Reference proteome</keyword>
<evidence type="ECO:0000256" key="1">
    <source>
        <dbReference type="ARBA" id="ARBA00022801"/>
    </source>
</evidence>
<dbReference type="InterPro" id="IPR005754">
    <property type="entry name" value="Sortase"/>
</dbReference>
<dbReference type="Pfam" id="PF04203">
    <property type="entry name" value="Sortase"/>
    <property type="match status" value="1"/>
</dbReference>
<dbReference type="EMBL" id="RBAN01000011">
    <property type="protein sequence ID" value="RKN49824.1"/>
    <property type="molecule type" value="Genomic_DNA"/>
</dbReference>
<dbReference type="GO" id="GO:0016787">
    <property type="term" value="F:hydrolase activity"/>
    <property type="evidence" value="ECO:0007669"/>
    <property type="project" value="UniProtKB-KW"/>
</dbReference>
<organism evidence="3 4">
    <name type="scientific">Micromonospora costi</name>
    <dbReference type="NCBI Taxonomy" id="1530042"/>
    <lineage>
        <taxon>Bacteria</taxon>
        <taxon>Bacillati</taxon>
        <taxon>Actinomycetota</taxon>
        <taxon>Actinomycetes</taxon>
        <taxon>Micromonosporales</taxon>
        <taxon>Micromonosporaceae</taxon>
        <taxon>Micromonospora</taxon>
    </lineage>
</organism>
<dbReference type="Proteomes" id="UP000279968">
    <property type="component" value="Unassembled WGS sequence"/>
</dbReference>
<keyword evidence="1" id="KW-0378">Hydrolase</keyword>
<dbReference type="InterPro" id="IPR023365">
    <property type="entry name" value="Sortase_dom-sf"/>
</dbReference>
<accession>A0A3A9ZPE3</accession>
<dbReference type="SUPFAM" id="SSF63817">
    <property type="entry name" value="Sortase"/>
    <property type="match status" value="1"/>
</dbReference>
<dbReference type="CDD" id="cd05829">
    <property type="entry name" value="Sortase_F"/>
    <property type="match status" value="1"/>
</dbReference>
<feature type="region of interest" description="Disordered" evidence="2">
    <location>
        <begin position="33"/>
        <end position="63"/>
    </location>
</feature>
<dbReference type="InterPro" id="IPR042001">
    <property type="entry name" value="Sortase_F"/>
</dbReference>
<protein>
    <submittedName>
        <fullName evidence="3">Class F sortase</fullName>
    </submittedName>
</protein>
<proteinExistence type="predicted"/>
<gene>
    <name evidence="3" type="ORF">D7193_32000</name>
</gene>
<dbReference type="OrthoDB" id="525039at2"/>
<reference evidence="3 4" key="1">
    <citation type="journal article" date="2015" name="Int. J. Syst. Evol. Microbiol.">
        <title>Micromonospora costi sp. nov., isolated from a leaf of Costus speciosus.</title>
        <authorList>
            <person name="Thawai C."/>
        </authorList>
    </citation>
    <scope>NUCLEOTIDE SEQUENCE [LARGE SCALE GENOMIC DNA]</scope>
    <source>
        <strain evidence="3 4">CS1-12</strain>
    </source>
</reference>
<dbReference type="NCBIfam" id="NF033748">
    <property type="entry name" value="class_F_sortase"/>
    <property type="match status" value="1"/>
</dbReference>
<evidence type="ECO:0000313" key="4">
    <source>
        <dbReference type="Proteomes" id="UP000279968"/>
    </source>
</evidence>
<comment type="caution">
    <text evidence="3">The sequence shown here is derived from an EMBL/GenBank/DDBJ whole genome shotgun (WGS) entry which is preliminary data.</text>
</comment>
<dbReference type="AlphaFoldDB" id="A0A3A9ZPE3"/>